<accession>A0ABV6YBD9</accession>
<dbReference type="InterPro" id="IPR002347">
    <property type="entry name" value="SDR_fam"/>
</dbReference>
<name>A0ABV6YBD9_9HYPH</name>
<dbReference type="SUPFAM" id="SSF51735">
    <property type="entry name" value="NAD(P)-binding Rossmann-fold domains"/>
    <property type="match status" value="1"/>
</dbReference>
<reference evidence="1 2" key="1">
    <citation type="submission" date="2024-09" db="EMBL/GenBank/DDBJ databases">
        <title>Nodulacao em especies de Leguminosae Basais da Amazonia e Caracterizacao dos Rizobios e Bacterias Associadas aos Nodulos.</title>
        <authorList>
            <person name="Jambeiro I.C.A."/>
            <person name="Lopes I.S."/>
            <person name="Aguiar E.R.G.R."/>
            <person name="Santos A.F.J."/>
            <person name="Dos Santos J.M.F."/>
            <person name="Gross E."/>
        </authorList>
    </citation>
    <scope>NUCLEOTIDE SEQUENCE [LARGE SCALE GENOMIC DNA]</scope>
    <source>
        <strain evidence="1 2">BRUESC1165</strain>
    </source>
</reference>
<protein>
    <submittedName>
        <fullName evidence="1">SDR family NAD(P)-dependent oxidoreductase</fullName>
    </submittedName>
</protein>
<proteinExistence type="predicted"/>
<evidence type="ECO:0000313" key="2">
    <source>
        <dbReference type="Proteomes" id="UP001593940"/>
    </source>
</evidence>
<organism evidence="1 2">
    <name type="scientific">Microvirga arabica</name>
    <dbReference type="NCBI Taxonomy" id="1128671"/>
    <lineage>
        <taxon>Bacteria</taxon>
        <taxon>Pseudomonadati</taxon>
        <taxon>Pseudomonadota</taxon>
        <taxon>Alphaproteobacteria</taxon>
        <taxon>Hyphomicrobiales</taxon>
        <taxon>Methylobacteriaceae</taxon>
        <taxon>Microvirga</taxon>
    </lineage>
</organism>
<dbReference type="InterPro" id="IPR051468">
    <property type="entry name" value="Fungal_SecMetab_SDRs"/>
</dbReference>
<dbReference type="PANTHER" id="PTHR43544">
    <property type="entry name" value="SHORT-CHAIN DEHYDROGENASE/REDUCTASE"/>
    <property type="match status" value="1"/>
</dbReference>
<dbReference type="Pfam" id="PF00106">
    <property type="entry name" value="adh_short"/>
    <property type="match status" value="1"/>
</dbReference>
<sequence>MTASNLLASLERPSRAAVIGVSGGIGRAVTERLAAEGFEAVHALSRRGLGSEYQGVRSGAIDIEHEPSIAAAAVELQDGAPLRLVLVATGLLHAVDQQPEKTYRSLDPELLARSFRVNAIGPALVAKHMLPLLPKSGKSIFAVISARVGSIEDNRLGGWYGYRASKAALNQFIRTLAVEVRRQKPDTICVALHPGTVDTALSQPFQTGVETGKLFTPAYSAERLLSVLDGLTAADSGGFFAWDGQRIPF</sequence>
<comment type="caution">
    <text evidence="1">The sequence shown here is derived from an EMBL/GenBank/DDBJ whole genome shotgun (WGS) entry which is preliminary data.</text>
</comment>
<dbReference type="PANTHER" id="PTHR43544:SF12">
    <property type="entry name" value="NAD(P)-BINDING ROSSMANN-FOLD SUPERFAMILY PROTEIN"/>
    <property type="match status" value="1"/>
</dbReference>
<dbReference type="Gene3D" id="3.40.50.720">
    <property type="entry name" value="NAD(P)-binding Rossmann-like Domain"/>
    <property type="match status" value="1"/>
</dbReference>
<evidence type="ECO:0000313" key="1">
    <source>
        <dbReference type="EMBL" id="MFC1458543.1"/>
    </source>
</evidence>
<gene>
    <name evidence="1" type="ORF">ACETIH_17920</name>
</gene>
<keyword evidence="2" id="KW-1185">Reference proteome</keyword>
<dbReference type="Proteomes" id="UP001593940">
    <property type="component" value="Unassembled WGS sequence"/>
</dbReference>
<dbReference type="CDD" id="cd05325">
    <property type="entry name" value="carb_red_sniffer_like_SDR_c"/>
    <property type="match status" value="1"/>
</dbReference>
<dbReference type="InterPro" id="IPR036291">
    <property type="entry name" value="NAD(P)-bd_dom_sf"/>
</dbReference>
<dbReference type="RefSeq" id="WP_377030456.1">
    <property type="nucleotide sequence ID" value="NZ_JBHOMY010000056.1"/>
</dbReference>
<dbReference type="PRINTS" id="PR00081">
    <property type="entry name" value="GDHRDH"/>
</dbReference>
<dbReference type="EMBL" id="JBHOMY010000056">
    <property type="protein sequence ID" value="MFC1458543.1"/>
    <property type="molecule type" value="Genomic_DNA"/>
</dbReference>